<dbReference type="GeneID" id="101847222"/>
<reference evidence="2" key="1">
    <citation type="submission" date="2025-08" db="UniProtKB">
        <authorList>
            <consortium name="RefSeq"/>
        </authorList>
    </citation>
    <scope>IDENTIFICATION</scope>
</reference>
<sequence length="146" mass="17469">MAHVAPAGLRFFPEYYKDFPLYTDYTLKAEKEGQPFQETKLRPVCYPPYSILPDSNFRLYTAIDSCYDRYIKRASECDVFEMPYFTPSYQPPPVNYNTRQPTWTDSRVTKDRLADWGNELINHDRAFGAWHHLYGYKYFYGDNRRL</sequence>
<proteinExistence type="predicted"/>
<dbReference type="RefSeq" id="XP_012943992.1">
    <property type="nucleotide sequence ID" value="XM_013088538.1"/>
</dbReference>
<evidence type="ECO:0000313" key="2">
    <source>
        <dbReference type="RefSeq" id="XP_012943992.1"/>
    </source>
</evidence>
<gene>
    <name evidence="2" type="primary">LOC101847222</name>
</gene>
<organism evidence="1 2">
    <name type="scientific">Aplysia californica</name>
    <name type="common">California sea hare</name>
    <dbReference type="NCBI Taxonomy" id="6500"/>
    <lineage>
        <taxon>Eukaryota</taxon>
        <taxon>Metazoa</taxon>
        <taxon>Spiralia</taxon>
        <taxon>Lophotrochozoa</taxon>
        <taxon>Mollusca</taxon>
        <taxon>Gastropoda</taxon>
        <taxon>Heterobranchia</taxon>
        <taxon>Euthyneura</taxon>
        <taxon>Tectipleura</taxon>
        <taxon>Aplysiida</taxon>
        <taxon>Aplysioidea</taxon>
        <taxon>Aplysiidae</taxon>
        <taxon>Aplysia</taxon>
    </lineage>
</organism>
<keyword evidence="1" id="KW-1185">Reference proteome</keyword>
<protein>
    <submittedName>
        <fullName evidence="2">Uncharacterized protein LOC101847222</fullName>
    </submittedName>
</protein>
<name>A0ABM1AAI4_APLCA</name>
<dbReference type="Proteomes" id="UP000694888">
    <property type="component" value="Unplaced"/>
</dbReference>
<accession>A0ABM1AAI4</accession>
<evidence type="ECO:0000313" key="1">
    <source>
        <dbReference type="Proteomes" id="UP000694888"/>
    </source>
</evidence>